<dbReference type="Pfam" id="PF26639">
    <property type="entry name" value="Het-6_barrel"/>
    <property type="match status" value="1"/>
</dbReference>
<comment type="caution">
    <text evidence="3">The sequence shown here is derived from an EMBL/GenBank/DDBJ whole genome shotgun (WGS) entry which is preliminary data.</text>
</comment>
<dbReference type="PANTHER" id="PTHR24148">
    <property type="entry name" value="ANKYRIN REPEAT DOMAIN-CONTAINING PROTEIN 39 HOMOLOG-RELATED"/>
    <property type="match status" value="1"/>
</dbReference>
<organism evidence="3 4">
    <name type="scientific">Fusarium solani</name>
    <name type="common">Filamentous fungus</name>
    <dbReference type="NCBI Taxonomy" id="169388"/>
    <lineage>
        <taxon>Eukaryota</taxon>
        <taxon>Fungi</taxon>
        <taxon>Dikarya</taxon>
        <taxon>Ascomycota</taxon>
        <taxon>Pezizomycotina</taxon>
        <taxon>Sordariomycetes</taxon>
        <taxon>Hypocreomycetidae</taxon>
        <taxon>Hypocreales</taxon>
        <taxon>Nectriaceae</taxon>
        <taxon>Fusarium</taxon>
        <taxon>Fusarium solani species complex</taxon>
    </lineage>
</organism>
<dbReference type="AlphaFoldDB" id="A0A9P9KYI4"/>
<evidence type="ECO:0000313" key="4">
    <source>
        <dbReference type="Proteomes" id="UP000736672"/>
    </source>
</evidence>
<accession>A0A9P9KYI4</accession>
<evidence type="ECO:0000313" key="3">
    <source>
        <dbReference type="EMBL" id="KAH7270902.1"/>
    </source>
</evidence>
<reference evidence="3" key="1">
    <citation type="journal article" date="2021" name="Nat. Commun.">
        <title>Genetic determinants of endophytism in the Arabidopsis root mycobiome.</title>
        <authorList>
            <person name="Mesny F."/>
            <person name="Miyauchi S."/>
            <person name="Thiergart T."/>
            <person name="Pickel B."/>
            <person name="Atanasova L."/>
            <person name="Karlsson M."/>
            <person name="Huettel B."/>
            <person name="Barry K.W."/>
            <person name="Haridas S."/>
            <person name="Chen C."/>
            <person name="Bauer D."/>
            <person name="Andreopoulos W."/>
            <person name="Pangilinan J."/>
            <person name="LaButti K."/>
            <person name="Riley R."/>
            <person name="Lipzen A."/>
            <person name="Clum A."/>
            <person name="Drula E."/>
            <person name="Henrissat B."/>
            <person name="Kohler A."/>
            <person name="Grigoriev I.V."/>
            <person name="Martin F.M."/>
            <person name="Hacquard S."/>
        </authorList>
    </citation>
    <scope>NUCLEOTIDE SEQUENCE</scope>
    <source>
        <strain evidence="3">FSSC 5 MPI-SDFR-AT-0091</strain>
    </source>
</reference>
<dbReference type="PANTHER" id="PTHR24148:SF78">
    <property type="entry name" value="HETEROKARYON INCOMPATIBILITY DOMAIN-CONTAINING PROTEIN"/>
    <property type="match status" value="1"/>
</dbReference>
<evidence type="ECO:0000259" key="2">
    <source>
        <dbReference type="Pfam" id="PF06985"/>
    </source>
</evidence>
<keyword evidence="4" id="KW-1185">Reference proteome</keyword>
<dbReference type="OrthoDB" id="2157530at2759"/>
<protein>
    <submittedName>
        <fullName evidence="3">Heterokaryon incompatibility protein-domain-containing protein</fullName>
    </submittedName>
</protein>
<dbReference type="InterPro" id="IPR010730">
    <property type="entry name" value="HET"/>
</dbReference>
<feature type="region of interest" description="Disordered" evidence="1">
    <location>
        <begin position="1"/>
        <end position="20"/>
    </location>
</feature>
<proteinExistence type="predicted"/>
<feature type="domain" description="Heterokaryon incompatibility" evidence="2">
    <location>
        <begin position="78"/>
        <end position="230"/>
    </location>
</feature>
<evidence type="ECO:0000256" key="1">
    <source>
        <dbReference type="SAM" id="MobiDB-lite"/>
    </source>
</evidence>
<dbReference type="Pfam" id="PF06985">
    <property type="entry name" value="HET"/>
    <property type="match status" value="1"/>
</dbReference>
<dbReference type="Proteomes" id="UP000736672">
    <property type="component" value="Unassembled WGS sequence"/>
</dbReference>
<dbReference type="InterPro" id="IPR052895">
    <property type="entry name" value="HetReg/Transcr_Mod"/>
</dbReference>
<name>A0A9P9KYI4_FUSSL</name>
<sequence length="583" mass="66051">MPQNRAQARKRHRVNETPSPIASKRVRKLLDDVPSPLPYRQLDLKSHQIRILHLLPGNRKDPIRCALHTALLDDGPKYEALSYTWGDPLDCRSIEVDGRRKSVTVNLYHVLRRLRYARRGRRLWVDALCINQENDIEKSHQVNLMSKIYSRTRRAILWLGDFSDGPIAKANQIPRKTATAAFALLKAMAANNHYDSGHEGGNRELADQGIPGLSCLMKLPWWHRAWTVQEALLPENAMVVCGTIQLPFSQFMQAYYNSLTHQRCCKRTGDLYSSLIQLQGLWAARDRIGKKKLALGHVLNLFRARQVSDARDRVYAYLGFGTKIAANYSLPHEEVFKLTMRSLIEESGKLESLLRLDEDNRSPTLPTWVPDWCANFDERLYNSAVATFRSHLYYRASGKVKVATRVSSSDAVLDIQGLVLDHIAAVGCHLDTPEKVKDMFSEWQDKPNTEYPRGGGYREACWRTIRGDLCKDQGVFRRLTSSDYDENMVNNKLEWLSAEIIGVTSYKRGICTHTGMIGIGNRDIQVGDAICILAGGNMPFVLRQVEGHGGGVAYQYIGQAYVHGIMDGEAMNEGRDLEWISLV</sequence>
<gene>
    <name evidence="3" type="ORF">B0J15DRAFT_483680</name>
</gene>
<dbReference type="EMBL" id="JAGTJS010000004">
    <property type="protein sequence ID" value="KAH7270902.1"/>
    <property type="molecule type" value="Genomic_DNA"/>
</dbReference>